<evidence type="ECO:0000256" key="3">
    <source>
        <dbReference type="ARBA" id="ARBA00023015"/>
    </source>
</evidence>
<dbReference type="PANTHER" id="PTHR48111:SF22">
    <property type="entry name" value="REGULATOR OF RPOS"/>
    <property type="match status" value="1"/>
</dbReference>
<dbReference type="PANTHER" id="PTHR48111">
    <property type="entry name" value="REGULATOR OF RPOS"/>
    <property type="match status" value="1"/>
</dbReference>
<dbReference type="GO" id="GO:0000156">
    <property type="term" value="F:phosphorelay response regulator activity"/>
    <property type="evidence" value="ECO:0007669"/>
    <property type="project" value="TreeGrafter"/>
</dbReference>
<dbReference type="SMART" id="SM00862">
    <property type="entry name" value="Trans_reg_C"/>
    <property type="match status" value="1"/>
</dbReference>
<evidence type="ECO:0000259" key="9">
    <source>
        <dbReference type="PROSITE" id="PS51755"/>
    </source>
</evidence>
<evidence type="ECO:0000259" key="8">
    <source>
        <dbReference type="PROSITE" id="PS50110"/>
    </source>
</evidence>
<dbReference type="GO" id="GO:0032993">
    <property type="term" value="C:protein-DNA complex"/>
    <property type="evidence" value="ECO:0007669"/>
    <property type="project" value="TreeGrafter"/>
</dbReference>
<dbReference type="EMBL" id="JADJEV010000003">
    <property type="protein sequence ID" value="MBK6972527.1"/>
    <property type="molecule type" value="Genomic_DNA"/>
</dbReference>
<dbReference type="FunFam" id="3.40.50.2300:FF:000001">
    <property type="entry name" value="DNA-binding response regulator PhoB"/>
    <property type="match status" value="1"/>
</dbReference>
<evidence type="ECO:0000256" key="6">
    <source>
        <dbReference type="PROSITE-ProRule" id="PRU00169"/>
    </source>
</evidence>
<dbReference type="Gene3D" id="1.10.10.10">
    <property type="entry name" value="Winged helix-like DNA-binding domain superfamily/Winged helix DNA-binding domain"/>
    <property type="match status" value="1"/>
</dbReference>
<dbReference type="CDD" id="cd17574">
    <property type="entry name" value="REC_OmpR"/>
    <property type="match status" value="1"/>
</dbReference>
<dbReference type="GO" id="GO:0006355">
    <property type="term" value="P:regulation of DNA-templated transcription"/>
    <property type="evidence" value="ECO:0007669"/>
    <property type="project" value="InterPro"/>
</dbReference>
<dbReference type="SMART" id="SM00448">
    <property type="entry name" value="REC"/>
    <property type="match status" value="1"/>
</dbReference>
<dbReference type="PROSITE" id="PS50110">
    <property type="entry name" value="RESPONSE_REGULATORY"/>
    <property type="match status" value="1"/>
</dbReference>
<evidence type="ECO:0000256" key="7">
    <source>
        <dbReference type="PROSITE-ProRule" id="PRU01091"/>
    </source>
</evidence>
<dbReference type="PROSITE" id="PS51755">
    <property type="entry name" value="OMPR_PHOB"/>
    <property type="match status" value="1"/>
</dbReference>
<dbReference type="CDD" id="cd00383">
    <property type="entry name" value="trans_reg_C"/>
    <property type="match status" value="1"/>
</dbReference>
<name>A0A9D7E7F5_9PROT</name>
<reference evidence="10" key="1">
    <citation type="submission" date="2020-10" db="EMBL/GenBank/DDBJ databases">
        <title>Connecting structure to function with the recovery of over 1000 high-quality activated sludge metagenome-assembled genomes encoding full-length rRNA genes using long-read sequencing.</title>
        <authorList>
            <person name="Singleton C.M."/>
            <person name="Petriglieri F."/>
            <person name="Kristensen J.M."/>
            <person name="Kirkegaard R.H."/>
            <person name="Michaelsen T.Y."/>
            <person name="Andersen M.H."/>
            <person name="Karst S.M."/>
            <person name="Dueholm M.S."/>
            <person name="Nielsen P.H."/>
            <person name="Albertsen M."/>
        </authorList>
    </citation>
    <scope>NUCLEOTIDE SEQUENCE</scope>
    <source>
        <strain evidence="10">Bjer_18-Q3-R1-45_BAT3C.347</strain>
    </source>
</reference>
<keyword evidence="4 7" id="KW-0238">DNA-binding</keyword>
<dbReference type="GO" id="GO:0005829">
    <property type="term" value="C:cytosol"/>
    <property type="evidence" value="ECO:0007669"/>
    <property type="project" value="TreeGrafter"/>
</dbReference>
<dbReference type="InterPro" id="IPR001789">
    <property type="entry name" value="Sig_transdc_resp-reg_receiver"/>
</dbReference>
<evidence type="ECO:0000256" key="1">
    <source>
        <dbReference type="ARBA" id="ARBA00022553"/>
    </source>
</evidence>
<evidence type="ECO:0000256" key="2">
    <source>
        <dbReference type="ARBA" id="ARBA00023012"/>
    </source>
</evidence>
<protein>
    <submittedName>
        <fullName evidence="10">Response regulator transcription factor</fullName>
    </submittedName>
</protein>
<comment type="caution">
    <text evidence="10">The sequence shown here is derived from an EMBL/GenBank/DDBJ whole genome shotgun (WGS) entry which is preliminary data.</text>
</comment>
<dbReference type="SUPFAM" id="SSF52172">
    <property type="entry name" value="CheY-like"/>
    <property type="match status" value="1"/>
</dbReference>
<dbReference type="InterPro" id="IPR039420">
    <property type="entry name" value="WalR-like"/>
</dbReference>
<dbReference type="InterPro" id="IPR011006">
    <property type="entry name" value="CheY-like_superfamily"/>
</dbReference>
<evidence type="ECO:0000313" key="11">
    <source>
        <dbReference type="Proteomes" id="UP000807785"/>
    </source>
</evidence>
<dbReference type="InterPro" id="IPR036388">
    <property type="entry name" value="WH-like_DNA-bd_sf"/>
</dbReference>
<evidence type="ECO:0000256" key="4">
    <source>
        <dbReference type="ARBA" id="ARBA00023125"/>
    </source>
</evidence>
<feature type="domain" description="OmpR/PhoB-type" evidence="9">
    <location>
        <begin position="128"/>
        <end position="225"/>
    </location>
</feature>
<dbReference type="AlphaFoldDB" id="A0A9D7E7F5"/>
<feature type="modified residue" description="4-aspartylphosphate" evidence="6">
    <location>
        <position position="53"/>
    </location>
</feature>
<proteinExistence type="predicted"/>
<gene>
    <name evidence="10" type="ORF">IPH26_06120</name>
</gene>
<evidence type="ECO:0000256" key="5">
    <source>
        <dbReference type="ARBA" id="ARBA00023163"/>
    </source>
</evidence>
<dbReference type="GO" id="GO:0000976">
    <property type="term" value="F:transcription cis-regulatory region binding"/>
    <property type="evidence" value="ECO:0007669"/>
    <property type="project" value="TreeGrafter"/>
</dbReference>
<dbReference type="Pfam" id="PF00486">
    <property type="entry name" value="Trans_reg_C"/>
    <property type="match status" value="1"/>
</dbReference>
<dbReference type="Pfam" id="PF00072">
    <property type="entry name" value="Response_reg"/>
    <property type="match status" value="1"/>
</dbReference>
<keyword evidence="3" id="KW-0805">Transcription regulation</keyword>
<feature type="domain" description="Response regulatory" evidence="8">
    <location>
        <begin position="4"/>
        <end position="119"/>
    </location>
</feature>
<organism evidence="10 11">
    <name type="scientific">Candidatus Methylophosphatis roskildensis</name>
    <dbReference type="NCBI Taxonomy" id="2899263"/>
    <lineage>
        <taxon>Bacteria</taxon>
        <taxon>Pseudomonadati</taxon>
        <taxon>Pseudomonadota</taxon>
        <taxon>Betaproteobacteria</taxon>
        <taxon>Nitrosomonadales</taxon>
        <taxon>Sterolibacteriaceae</taxon>
        <taxon>Candidatus Methylophosphatis</taxon>
    </lineage>
</organism>
<keyword evidence="5" id="KW-0804">Transcription</keyword>
<dbReference type="Gene3D" id="6.10.250.690">
    <property type="match status" value="1"/>
</dbReference>
<accession>A0A9D7E7F5</accession>
<feature type="DNA-binding region" description="OmpR/PhoB-type" evidence="7">
    <location>
        <begin position="128"/>
        <end position="225"/>
    </location>
</feature>
<evidence type="ECO:0000313" key="10">
    <source>
        <dbReference type="EMBL" id="MBK6972527.1"/>
    </source>
</evidence>
<sequence length="230" mass="25927">MGFEVLIVEDDRDLARNLVDYLQLQGYVVDYAPDALLAMHLLGENDYDLIVLDLMLPGQDGLTLCRRIRTELHSRVPIVMLTAKDEIDTKVSAFDIGADDYVVKPAALREIEARIKALIRRARHEVDSQILEVGDLRLDTGTMRVERAGRAVALPPVPLKILTLLMRRSPNVVHRSVIQREVWGDEADDYHALIVHMHTLRGAVDKPFGSQLVHTVRGFGYRVALVPPRL</sequence>
<dbReference type="Proteomes" id="UP000807785">
    <property type="component" value="Unassembled WGS sequence"/>
</dbReference>
<keyword evidence="1 6" id="KW-0597">Phosphoprotein</keyword>
<dbReference type="Gene3D" id="3.40.50.2300">
    <property type="match status" value="1"/>
</dbReference>
<keyword evidence="2" id="KW-0902">Two-component regulatory system</keyword>
<dbReference type="InterPro" id="IPR001867">
    <property type="entry name" value="OmpR/PhoB-type_DNA-bd"/>
</dbReference>